<evidence type="ECO:0000313" key="2">
    <source>
        <dbReference type="Proteomes" id="UP000016480"/>
    </source>
</evidence>
<proteinExistence type="predicted"/>
<sequence length="37" mass="4143">MLTITNLINILAAIARSSRFLFRKAVKSNMDSHPKLA</sequence>
<organism evidence="1 2">
    <name type="scientific">Pseudoalteromonas rubra</name>
    <dbReference type="NCBI Taxonomy" id="43658"/>
    <lineage>
        <taxon>Bacteria</taxon>
        <taxon>Pseudomonadati</taxon>
        <taxon>Pseudomonadota</taxon>
        <taxon>Gammaproteobacteria</taxon>
        <taxon>Alteromonadales</taxon>
        <taxon>Pseudoalteromonadaceae</taxon>
        <taxon>Pseudoalteromonas</taxon>
    </lineage>
</organism>
<reference evidence="1 2" key="1">
    <citation type="journal article" date="2012" name="J. Bacteriol.">
        <title>Genome sequence of the cycloprodigiosin-producing bacterial strain Pseudoalteromonas rubra ATCC 29570(T).</title>
        <authorList>
            <person name="Xie B.B."/>
            <person name="Shu Y.L."/>
            <person name="Qin Q.L."/>
            <person name="Rong J.C."/>
            <person name="Zhang X.Y."/>
            <person name="Chen X.L."/>
            <person name="Zhou B.C."/>
            <person name="Zhang Y.Z."/>
        </authorList>
    </citation>
    <scope>NUCLEOTIDE SEQUENCE [LARGE SCALE GENOMIC DNA]</scope>
    <source>
        <strain evidence="1 2">DSM 6842</strain>
    </source>
</reference>
<dbReference type="EMBL" id="AHCD03000026">
    <property type="protein sequence ID" value="KAF7788216.1"/>
    <property type="molecule type" value="Genomic_DNA"/>
</dbReference>
<gene>
    <name evidence="1" type="ORF">PRUB_a2820</name>
</gene>
<comment type="caution">
    <text evidence="1">The sequence shown here is derived from an EMBL/GenBank/DDBJ whole genome shotgun (WGS) entry which is preliminary data.</text>
</comment>
<dbReference type="AlphaFoldDB" id="A0A8T0CC00"/>
<name>A0A8T0CC00_9GAMM</name>
<accession>A0A8T0CC00</accession>
<dbReference type="Proteomes" id="UP000016480">
    <property type="component" value="Unassembled WGS sequence"/>
</dbReference>
<protein>
    <submittedName>
        <fullName evidence="1">Uncharacterized protein</fullName>
    </submittedName>
</protein>
<evidence type="ECO:0000313" key="1">
    <source>
        <dbReference type="EMBL" id="KAF7788216.1"/>
    </source>
</evidence>